<dbReference type="InterPro" id="IPR050584">
    <property type="entry name" value="Cholesterol_7-desaturase"/>
</dbReference>
<name>A0ABD1YFZ0_9MARC</name>
<evidence type="ECO:0000313" key="3">
    <source>
        <dbReference type="Proteomes" id="UP001605036"/>
    </source>
</evidence>
<organism evidence="2 3">
    <name type="scientific">Riccia fluitans</name>
    <dbReference type="NCBI Taxonomy" id="41844"/>
    <lineage>
        <taxon>Eukaryota</taxon>
        <taxon>Viridiplantae</taxon>
        <taxon>Streptophyta</taxon>
        <taxon>Embryophyta</taxon>
        <taxon>Marchantiophyta</taxon>
        <taxon>Marchantiopsida</taxon>
        <taxon>Marchantiidae</taxon>
        <taxon>Marchantiales</taxon>
        <taxon>Ricciaceae</taxon>
        <taxon>Riccia</taxon>
    </lineage>
</organism>
<feature type="transmembrane region" description="Helical" evidence="1">
    <location>
        <begin position="223"/>
        <end position="241"/>
    </location>
</feature>
<dbReference type="PANTHER" id="PTHR21266:SF29">
    <property type="entry name" value="PROTEIN TIC 55, CHLOROPLASTIC"/>
    <property type="match status" value="1"/>
</dbReference>
<comment type="caution">
    <text evidence="2">The sequence shown here is derived from an EMBL/GenBank/DDBJ whole genome shotgun (WGS) entry which is preliminary data.</text>
</comment>
<gene>
    <name evidence="2" type="ORF">R1flu_014274</name>
</gene>
<evidence type="ECO:0000313" key="2">
    <source>
        <dbReference type="EMBL" id="KAL2629588.1"/>
    </source>
</evidence>
<dbReference type="PANTHER" id="PTHR21266">
    <property type="entry name" value="IRON-SULFUR DOMAIN CONTAINING PROTEIN"/>
    <property type="match status" value="1"/>
</dbReference>
<keyword evidence="1" id="KW-1133">Transmembrane helix</keyword>
<sequence>MSSHSRNFGMPNPERVIAMGCASVNHHLLRVCAMSSDATFTSHLDQLPTGASIPKRACARSYAVKDSQEFPYDASILLENILDPTHIHISHDRVDLFSKREKAKAMDFIVTERSENGLAGEWHFLDSPEDKNGNTVLEQDMGFLAAQNEMLYKEQRPTREVYLNMRSQDRSGAHPAGLGTSMISNTPAKEAFVHRYARDPNNRYNRHVVHCKSWRDAVKRFETLQVLTLALAVVSTAMAIVSSKPVWRIAFVVSALLMCIASWGCKRVPSLLTENYVRPQKLTP</sequence>
<feature type="transmembrane region" description="Helical" evidence="1">
    <location>
        <begin position="247"/>
        <end position="265"/>
    </location>
</feature>
<proteinExistence type="predicted"/>
<reference evidence="2 3" key="1">
    <citation type="submission" date="2024-09" db="EMBL/GenBank/DDBJ databases">
        <title>Chromosome-scale assembly of Riccia fluitans.</title>
        <authorList>
            <person name="Paukszto L."/>
            <person name="Sawicki J."/>
            <person name="Karawczyk K."/>
            <person name="Piernik-Szablinska J."/>
            <person name="Szczecinska M."/>
            <person name="Mazdziarz M."/>
        </authorList>
    </citation>
    <scope>NUCLEOTIDE SEQUENCE [LARGE SCALE GENOMIC DNA]</scope>
    <source>
        <strain evidence="2">Rf_01</strain>
        <tissue evidence="2">Aerial parts of the thallus</tissue>
    </source>
</reference>
<evidence type="ECO:0000256" key="1">
    <source>
        <dbReference type="SAM" id="Phobius"/>
    </source>
</evidence>
<accession>A0ABD1YFZ0</accession>
<keyword evidence="1" id="KW-0812">Transmembrane</keyword>
<keyword evidence="3" id="KW-1185">Reference proteome</keyword>
<keyword evidence="1" id="KW-0472">Membrane</keyword>
<protein>
    <submittedName>
        <fullName evidence="2">Uncharacterized protein</fullName>
    </submittedName>
</protein>
<dbReference type="EMBL" id="JBHFFA010000004">
    <property type="protein sequence ID" value="KAL2629588.1"/>
    <property type="molecule type" value="Genomic_DNA"/>
</dbReference>
<dbReference type="Proteomes" id="UP001605036">
    <property type="component" value="Unassembled WGS sequence"/>
</dbReference>
<dbReference type="AlphaFoldDB" id="A0ABD1YFZ0"/>